<accession>A0ABR1YY71</accession>
<name>A0ABR1YY71_9PEZI</name>
<feature type="transmembrane region" description="Helical" evidence="7">
    <location>
        <begin position="175"/>
        <end position="204"/>
    </location>
</feature>
<keyword evidence="4 7" id="KW-0472">Membrane</keyword>
<protein>
    <recommendedName>
        <fullName evidence="8">Rhodopsin domain-containing protein</fullName>
    </recommendedName>
</protein>
<keyword evidence="3 7" id="KW-1133">Transmembrane helix</keyword>
<evidence type="ECO:0000313" key="10">
    <source>
        <dbReference type="Proteomes" id="UP001492380"/>
    </source>
</evidence>
<evidence type="ECO:0000256" key="4">
    <source>
        <dbReference type="ARBA" id="ARBA00023136"/>
    </source>
</evidence>
<feature type="transmembrane region" description="Helical" evidence="7">
    <location>
        <begin position="98"/>
        <end position="121"/>
    </location>
</feature>
<sequence>MYKHYWSETLCTLILVFLIVGFRLGSRAKRIGVKMFEVDDYLMFAAALMMFTVDALYYWESHNNRGAATFQWAGPGSIPGYEPTPEYIDMMIKGSQVMLAYTFICIVLIWTTKLCMCMLYWRLMSQVDLLRLLAQIGFVVVGATFTVSFITVFAACQPSFSGYWQAPRPKNRECSVAYGVVVRVLPAVLNIVADLYLLVPVGVMTWRVQADRERKITLCVVFGVSLFLTIIAALRIGLPYAAPSGNLAFVNTQWGARECWVAIITTNVPVVFGELNKLGLSDWVRKRFGKPTPPADQDPEAGRAGINRPIIPRAAGGVPGHASNAPSPTVVIQISKEPRAPSSASHRSRFTENLNANERGFSSAKQSNVSRSTEEFELESLCSNDDRVVIPRESV</sequence>
<organism evidence="9 10">
    <name type="scientific">Phyllosticta capitalensis</name>
    <dbReference type="NCBI Taxonomy" id="121624"/>
    <lineage>
        <taxon>Eukaryota</taxon>
        <taxon>Fungi</taxon>
        <taxon>Dikarya</taxon>
        <taxon>Ascomycota</taxon>
        <taxon>Pezizomycotina</taxon>
        <taxon>Dothideomycetes</taxon>
        <taxon>Dothideomycetes incertae sedis</taxon>
        <taxon>Botryosphaeriales</taxon>
        <taxon>Phyllostictaceae</taxon>
        <taxon>Phyllosticta</taxon>
    </lineage>
</organism>
<dbReference type="InterPro" id="IPR049326">
    <property type="entry name" value="Rhodopsin_dom_fungi"/>
</dbReference>
<evidence type="ECO:0000256" key="2">
    <source>
        <dbReference type="ARBA" id="ARBA00022692"/>
    </source>
</evidence>
<dbReference type="Proteomes" id="UP001492380">
    <property type="component" value="Unassembled WGS sequence"/>
</dbReference>
<evidence type="ECO:0000259" key="8">
    <source>
        <dbReference type="Pfam" id="PF20684"/>
    </source>
</evidence>
<feature type="transmembrane region" description="Helical" evidence="7">
    <location>
        <begin position="6"/>
        <end position="26"/>
    </location>
</feature>
<evidence type="ECO:0000256" key="5">
    <source>
        <dbReference type="ARBA" id="ARBA00038359"/>
    </source>
</evidence>
<evidence type="ECO:0000256" key="7">
    <source>
        <dbReference type="SAM" id="Phobius"/>
    </source>
</evidence>
<evidence type="ECO:0000256" key="1">
    <source>
        <dbReference type="ARBA" id="ARBA00004141"/>
    </source>
</evidence>
<comment type="caution">
    <text evidence="9">The sequence shown here is derived from an EMBL/GenBank/DDBJ whole genome shotgun (WGS) entry which is preliminary data.</text>
</comment>
<gene>
    <name evidence="9" type="ORF">HDK90DRAFT_522241</name>
</gene>
<feature type="transmembrane region" description="Helical" evidence="7">
    <location>
        <begin position="133"/>
        <end position="155"/>
    </location>
</feature>
<evidence type="ECO:0000256" key="3">
    <source>
        <dbReference type="ARBA" id="ARBA00022989"/>
    </source>
</evidence>
<keyword evidence="2 7" id="KW-0812">Transmembrane</keyword>
<evidence type="ECO:0000256" key="6">
    <source>
        <dbReference type="SAM" id="MobiDB-lite"/>
    </source>
</evidence>
<proteinExistence type="inferred from homology"/>
<reference evidence="9 10" key="1">
    <citation type="submission" date="2024-04" db="EMBL/GenBank/DDBJ databases">
        <title>Phyllosticta paracitricarpa is synonymous to the EU quarantine fungus P. citricarpa based on phylogenomic analyses.</title>
        <authorList>
            <consortium name="Lawrence Berkeley National Laboratory"/>
            <person name="Van Ingen-Buijs V.A."/>
            <person name="Van Westerhoven A.C."/>
            <person name="Haridas S."/>
            <person name="Skiadas P."/>
            <person name="Martin F."/>
            <person name="Groenewald J.Z."/>
            <person name="Crous P.W."/>
            <person name="Seidl M.F."/>
        </authorList>
    </citation>
    <scope>NUCLEOTIDE SEQUENCE [LARGE SCALE GENOMIC DNA]</scope>
    <source>
        <strain evidence="9 10">CBS 123374</strain>
    </source>
</reference>
<feature type="domain" description="Rhodopsin" evidence="8">
    <location>
        <begin position="28"/>
        <end position="271"/>
    </location>
</feature>
<dbReference type="PANTHER" id="PTHR33048">
    <property type="entry name" value="PTH11-LIKE INTEGRAL MEMBRANE PROTEIN (AFU_ORTHOLOGUE AFUA_5G11245)"/>
    <property type="match status" value="1"/>
</dbReference>
<dbReference type="PANTHER" id="PTHR33048:SF47">
    <property type="entry name" value="INTEGRAL MEMBRANE PROTEIN-RELATED"/>
    <property type="match status" value="1"/>
</dbReference>
<feature type="region of interest" description="Disordered" evidence="6">
    <location>
        <begin position="336"/>
        <end position="380"/>
    </location>
</feature>
<comment type="subcellular location">
    <subcellularLocation>
        <location evidence="1">Membrane</location>
        <topology evidence="1">Multi-pass membrane protein</topology>
    </subcellularLocation>
</comment>
<keyword evidence="10" id="KW-1185">Reference proteome</keyword>
<feature type="transmembrane region" description="Helical" evidence="7">
    <location>
        <begin position="216"/>
        <end position="238"/>
    </location>
</feature>
<evidence type="ECO:0000313" key="9">
    <source>
        <dbReference type="EMBL" id="KAK8243664.1"/>
    </source>
</evidence>
<dbReference type="Pfam" id="PF20684">
    <property type="entry name" value="Fung_rhodopsin"/>
    <property type="match status" value="1"/>
</dbReference>
<dbReference type="EMBL" id="JBBWRZ010000002">
    <property type="protein sequence ID" value="KAK8243664.1"/>
    <property type="molecule type" value="Genomic_DNA"/>
</dbReference>
<feature type="transmembrane region" description="Helical" evidence="7">
    <location>
        <begin position="38"/>
        <end position="59"/>
    </location>
</feature>
<dbReference type="InterPro" id="IPR052337">
    <property type="entry name" value="SAT4-like"/>
</dbReference>
<comment type="similarity">
    <text evidence="5">Belongs to the SAT4 family.</text>
</comment>